<dbReference type="InterPro" id="IPR020845">
    <property type="entry name" value="AMP-binding_CS"/>
</dbReference>
<dbReference type="EMBL" id="MU864473">
    <property type="protein sequence ID" value="KAK4184811.1"/>
    <property type="molecule type" value="Genomic_DNA"/>
</dbReference>
<dbReference type="Pfam" id="PF07993">
    <property type="entry name" value="NAD_binding_4"/>
    <property type="match status" value="1"/>
</dbReference>
<feature type="domain" description="Carrier" evidence="3">
    <location>
        <begin position="556"/>
        <end position="637"/>
    </location>
</feature>
<dbReference type="PANTHER" id="PTHR43439:SF2">
    <property type="entry name" value="ENZYME, PUTATIVE (JCVI)-RELATED"/>
    <property type="match status" value="1"/>
</dbReference>
<evidence type="ECO:0000313" key="5">
    <source>
        <dbReference type="Proteomes" id="UP001302126"/>
    </source>
</evidence>
<dbReference type="Proteomes" id="UP001302126">
    <property type="component" value="Unassembled WGS sequence"/>
</dbReference>
<dbReference type="InterPro" id="IPR006162">
    <property type="entry name" value="Ppantetheine_attach_site"/>
</dbReference>
<dbReference type="InterPro" id="IPR036736">
    <property type="entry name" value="ACP-like_sf"/>
</dbReference>
<dbReference type="Gene3D" id="3.40.50.12780">
    <property type="entry name" value="N-terminal domain of ligase-like"/>
    <property type="match status" value="1"/>
</dbReference>
<name>A0AAN6WN09_9PEZI</name>
<dbReference type="InterPro" id="IPR009081">
    <property type="entry name" value="PP-bd_ACP"/>
</dbReference>
<dbReference type="PANTHER" id="PTHR43439">
    <property type="entry name" value="PHENYLACETATE-COENZYME A LIGASE"/>
    <property type="match status" value="1"/>
</dbReference>
<dbReference type="SUPFAM" id="SSF56801">
    <property type="entry name" value="Acetyl-CoA synthetase-like"/>
    <property type="match status" value="1"/>
</dbReference>
<protein>
    <recommendedName>
        <fullName evidence="3">Carrier domain-containing protein</fullName>
    </recommendedName>
</protein>
<dbReference type="PROSITE" id="PS50075">
    <property type="entry name" value="CARRIER"/>
    <property type="match status" value="1"/>
</dbReference>
<keyword evidence="5" id="KW-1185">Reference proteome</keyword>
<dbReference type="InterPro" id="IPR036291">
    <property type="entry name" value="NAD(P)-bd_dom_sf"/>
</dbReference>
<dbReference type="AlphaFoldDB" id="A0AAN6WN09"/>
<evidence type="ECO:0000313" key="4">
    <source>
        <dbReference type="EMBL" id="KAK4184811.1"/>
    </source>
</evidence>
<accession>A0AAN6WN09</accession>
<dbReference type="InterPro" id="IPR051414">
    <property type="entry name" value="Adenylate-forming_Reductase"/>
</dbReference>
<dbReference type="PROSITE" id="PS00455">
    <property type="entry name" value="AMP_BINDING"/>
    <property type="match status" value="1"/>
</dbReference>
<evidence type="ECO:0000259" key="3">
    <source>
        <dbReference type="PROSITE" id="PS50075"/>
    </source>
</evidence>
<reference evidence="4" key="1">
    <citation type="journal article" date="2023" name="Mol. Phylogenet. Evol.">
        <title>Genome-scale phylogeny and comparative genomics of the fungal order Sordariales.</title>
        <authorList>
            <person name="Hensen N."/>
            <person name="Bonometti L."/>
            <person name="Westerberg I."/>
            <person name="Brannstrom I.O."/>
            <person name="Guillou S."/>
            <person name="Cros-Aarteil S."/>
            <person name="Calhoun S."/>
            <person name="Haridas S."/>
            <person name="Kuo A."/>
            <person name="Mondo S."/>
            <person name="Pangilinan J."/>
            <person name="Riley R."/>
            <person name="LaButti K."/>
            <person name="Andreopoulos B."/>
            <person name="Lipzen A."/>
            <person name="Chen C."/>
            <person name="Yan M."/>
            <person name="Daum C."/>
            <person name="Ng V."/>
            <person name="Clum A."/>
            <person name="Steindorff A."/>
            <person name="Ohm R.A."/>
            <person name="Martin F."/>
            <person name="Silar P."/>
            <person name="Natvig D.O."/>
            <person name="Lalanne C."/>
            <person name="Gautier V."/>
            <person name="Ament-Velasquez S.L."/>
            <person name="Kruys A."/>
            <person name="Hutchinson M.I."/>
            <person name="Powell A.J."/>
            <person name="Barry K."/>
            <person name="Miller A.N."/>
            <person name="Grigoriev I.V."/>
            <person name="Debuchy R."/>
            <person name="Gladieux P."/>
            <person name="Hiltunen Thoren M."/>
            <person name="Johannesson H."/>
        </authorList>
    </citation>
    <scope>NUCLEOTIDE SEQUENCE</scope>
    <source>
        <strain evidence="4">PSN309</strain>
    </source>
</reference>
<dbReference type="Pfam" id="PF23562">
    <property type="entry name" value="AMP-binding_C_3"/>
    <property type="match status" value="1"/>
</dbReference>
<dbReference type="Pfam" id="PF00501">
    <property type="entry name" value="AMP-binding"/>
    <property type="match status" value="1"/>
</dbReference>
<dbReference type="PROSITE" id="PS00012">
    <property type="entry name" value="PHOSPHOPANTETHEINE"/>
    <property type="match status" value="1"/>
</dbReference>
<keyword evidence="1" id="KW-0596">Phosphopantetheine</keyword>
<organism evidence="4 5">
    <name type="scientific">Podospora australis</name>
    <dbReference type="NCBI Taxonomy" id="1536484"/>
    <lineage>
        <taxon>Eukaryota</taxon>
        <taxon>Fungi</taxon>
        <taxon>Dikarya</taxon>
        <taxon>Ascomycota</taxon>
        <taxon>Pezizomycotina</taxon>
        <taxon>Sordariomycetes</taxon>
        <taxon>Sordariomycetidae</taxon>
        <taxon>Sordariales</taxon>
        <taxon>Podosporaceae</taxon>
        <taxon>Podospora</taxon>
    </lineage>
</organism>
<reference evidence="4" key="2">
    <citation type="submission" date="2023-05" db="EMBL/GenBank/DDBJ databases">
        <authorList>
            <consortium name="Lawrence Berkeley National Laboratory"/>
            <person name="Steindorff A."/>
            <person name="Hensen N."/>
            <person name="Bonometti L."/>
            <person name="Westerberg I."/>
            <person name="Brannstrom I.O."/>
            <person name="Guillou S."/>
            <person name="Cros-Aarteil S."/>
            <person name="Calhoun S."/>
            <person name="Haridas S."/>
            <person name="Kuo A."/>
            <person name="Mondo S."/>
            <person name="Pangilinan J."/>
            <person name="Riley R."/>
            <person name="Labutti K."/>
            <person name="Andreopoulos B."/>
            <person name="Lipzen A."/>
            <person name="Chen C."/>
            <person name="Yanf M."/>
            <person name="Daum C."/>
            <person name="Ng V."/>
            <person name="Clum A."/>
            <person name="Ohm R."/>
            <person name="Martin F."/>
            <person name="Silar P."/>
            <person name="Natvig D."/>
            <person name="Lalanne C."/>
            <person name="Gautier V."/>
            <person name="Ament-Velasquez S.L."/>
            <person name="Kruys A."/>
            <person name="Hutchinson M.I."/>
            <person name="Powell A.J."/>
            <person name="Barry K."/>
            <person name="Miller A.N."/>
            <person name="Grigoriev I.V."/>
            <person name="Debuchy R."/>
            <person name="Gladieux P."/>
            <person name="Thoren M.H."/>
            <person name="Johannesson H."/>
        </authorList>
    </citation>
    <scope>NUCLEOTIDE SEQUENCE</scope>
    <source>
        <strain evidence="4">PSN309</strain>
    </source>
</reference>
<dbReference type="InterPro" id="IPR000873">
    <property type="entry name" value="AMP-dep_synth/lig_dom"/>
</dbReference>
<dbReference type="Gene3D" id="3.40.50.720">
    <property type="entry name" value="NAD(P)-binding Rossmann-like Domain"/>
    <property type="match status" value="1"/>
</dbReference>
<evidence type="ECO:0000256" key="1">
    <source>
        <dbReference type="ARBA" id="ARBA00022450"/>
    </source>
</evidence>
<dbReference type="InterPro" id="IPR013120">
    <property type="entry name" value="FAR_NAD-bd"/>
</dbReference>
<evidence type="ECO:0000256" key="2">
    <source>
        <dbReference type="ARBA" id="ARBA00022553"/>
    </source>
</evidence>
<comment type="caution">
    <text evidence="4">The sequence shown here is derived from an EMBL/GenBank/DDBJ whole genome shotgun (WGS) entry which is preliminary data.</text>
</comment>
<dbReference type="SUPFAM" id="SSF51735">
    <property type="entry name" value="NAD(P)-binding Rossmann-fold domains"/>
    <property type="match status" value="1"/>
</dbReference>
<dbReference type="Gene3D" id="1.10.1200.10">
    <property type="entry name" value="ACP-like"/>
    <property type="match status" value="1"/>
</dbReference>
<dbReference type="SUPFAM" id="SSF47336">
    <property type="entry name" value="ACP-like"/>
    <property type="match status" value="1"/>
</dbReference>
<keyword evidence="2" id="KW-0597">Phosphoprotein</keyword>
<sequence>MPLLFPTDTVDDLADKLPDNAWVKLPSSSSAIHDITWHDFTWQQFSSAVDMMARWLDENLGPAALQVNEVITYTGVNDIRYPIIMLAALKAGYKSLLSSPRNSLEGHYSLMEVTKCHKLLYSKELKGQVGDIESKFVEPFQSFQVPDLEEVVAGSTTTETIEPYQRRGSEIMSDEETVVILHSSGTTGLPKPIYIKAGVLAVARDLVNSMPTPRGRLNTHDPLYKTNLVVSMPPFFHAFGLNLLVRSIYYQNPLVLLPSGTPPTADLMLHAIGATKPTAIVCTPSILEDICAVSNGLNILSKLDWVYYGGAPLARDCGNAVSKQVALVNGIGSTEIWNATSFIPADRTDWEYFEWNPAAGIVMEPTESENLAELVIKRKVGKASQFQFVFHNFPQLNEWRTKDLFERHPSNPALWRYVGRIDDIIVLSNGEKLNPVTFEKIVEGHPLVQSALMVGAGHFQTALVLEVHSGTMTPDPEETIIDQVWPSVEEANEQYPAHGRVWRNMIKIASAEKPFQRTPKGSVNRRNTSVLYKEEIASLYVSQATQWPTDRNTESVNEVTIQKIVRKAVSDITRNEYAVSEDDTSFLSMGFDSLRVLQLTHILTLELPTSMRTSISQRLVYDNPSTRMLTHALISSRDRSSTSNNTSREEVMSALTYKHRVTRRRSSVGRLVSPDLLPTPGIRVILTGSTGSLGTHLLHNLLADPSISHIFCLNRSPNARDKQRRLFTSSSFSPNQLDNDSRVTFLQADLSQPNLGLSSSVYQDLARQKVHKIIHNAWPVNFNLGLSEFEPAIRGMRNLVNLAIACSAEFVFVSSISSVMNYPSIRPSSSSDSDTMEIIIPEFFETDNSLPLKQGYAESKHVASSIIARAVQEKLLKQATLLRVGQIAGPTEGSGVWNRHEWFPSLVATSLVLGKTPSRLGGMQAGIDWVPVDLAARAVLEISASAESQGLICCNVVNPNVCQWDVIRGTIMDEYQDVKTVEIGEWLDALCEQQDSERYPSLKLMGFFEEWRASEGSGMSTIIRFDTEQAREKSQTMRDMPAVDGEMMRRWLQGWGFRF</sequence>
<gene>
    <name evidence="4" type="ORF">QBC35DRAFT_390894</name>
</gene>
<proteinExistence type="predicted"/>
<dbReference type="InterPro" id="IPR042099">
    <property type="entry name" value="ANL_N_sf"/>
</dbReference>